<protein>
    <submittedName>
        <fullName evidence="1">DUF2795 domain-containing protein</fullName>
    </submittedName>
</protein>
<organism evidence="1 2">
    <name type="scientific">Dechloromonas hankyongensis</name>
    <dbReference type="NCBI Taxonomy" id="2908002"/>
    <lineage>
        <taxon>Bacteria</taxon>
        <taxon>Pseudomonadati</taxon>
        <taxon>Pseudomonadota</taxon>
        <taxon>Betaproteobacteria</taxon>
        <taxon>Rhodocyclales</taxon>
        <taxon>Azonexaceae</taxon>
        <taxon>Dechloromonas</taxon>
    </lineage>
</organism>
<accession>A0ABS9K6B3</accession>
<sequence>MPAKHEAPNPIQVQKYLGGLDYPAKKQDIVQKARQKGADDHILQILQKIPDQEYPSPVALSREVSKIH</sequence>
<name>A0ABS9K6B3_9RHOO</name>
<dbReference type="Proteomes" id="UP001165384">
    <property type="component" value="Unassembled WGS sequence"/>
</dbReference>
<evidence type="ECO:0000313" key="1">
    <source>
        <dbReference type="EMBL" id="MCG2578719.1"/>
    </source>
</evidence>
<dbReference type="RefSeq" id="WP_275712110.1">
    <property type="nucleotide sequence ID" value="NZ_JAKLTN010000004.1"/>
</dbReference>
<dbReference type="InterPro" id="IPR021527">
    <property type="entry name" value="DUF2795"/>
</dbReference>
<reference evidence="1" key="1">
    <citation type="submission" date="2022-01" db="EMBL/GenBank/DDBJ databases">
        <authorList>
            <person name="Jo J.-H."/>
            <person name="Im W.-T."/>
        </authorList>
    </citation>
    <scope>NUCLEOTIDE SEQUENCE</scope>
    <source>
        <strain evidence="1">XY25</strain>
    </source>
</reference>
<dbReference type="Pfam" id="PF11387">
    <property type="entry name" value="DUF2795"/>
    <property type="match status" value="1"/>
</dbReference>
<keyword evidence="2" id="KW-1185">Reference proteome</keyword>
<dbReference type="EMBL" id="JAKLTN010000004">
    <property type="protein sequence ID" value="MCG2578719.1"/>
    <property type="molecule type" value="Genomic_DNA"/>
</dbReference>
<gene>
    <name evidence="1" type="ORF">LZ012_17110</name>
</gene>
<evidence type="ECO:0000313" key="2">
    <source>
        <dbReference type="Proteomes" id="UP001165384"/>
    </source>
</evidence>
<proteinExistence type="predicted"/>
<comment type="caution">
    <text evidence="1">The sequence shown here is derived from an EMBL/GenBank/DDBJ whole genome shotgun (WGS) entry which is preliminary data.</text>
</comment>